<protein>
    <submittedName>
        <fullName evidence="2">Uncharacterized protein</fullName>
    </submittedName>
</protein>
<feature type="non-terminal residue" evidence="2">
    <location>
        <position position="55"/>
    </location>
</feature>
<evidence type="ECO:0000313" key="3">
    <source>
        <dbReference type="Proteomes" id="UP001529510"/>
    </source>
</evidence>
<comment type="caution">
    <text evidence="2">The sequence shown here is derived from an EMBL/GenBank/DDBJ whole genome shotgun (WGS) entry which is preliminary data.</text>
</comment>
<reference evidence="2 3" key="1">
    <citation type="submission" date="2024-05" db="EMBL/GenBank/DDBJ databases">
        <title>Genome sequencing and assembly of Indian major carp, Cirrhinus mrigala (Hamilton, 1822).</title>
        <authorList>
            <person name="Mohindra V."/>
            <person name="Chowdhury L.M."/>
            <person name="Lal K."/>
            <person name="Jena J.K."/>
        </authorList>
    </citation>
    <scope>NUCLEOTIDE SEQUENCE [LARGE SCALE GENOMIC DNA]</scope>
    <source>
        <strain evidence="2">CM1030</strain>
        <tissue evidence="2">Blood</tissue>
    </source>
</reference>
<evidence type="ECO:0000256" key="1">
    <source>
        <dbReference type="SAM" id="MobiDB-lite"/>
    </source>
</evidence>
<feature type="region of interest" description="Disordered" evidence="1">
    <location>
        <begin position="26"/>
        <end position="55"/>
    </location>
</feature>
<name>A0ABD0RTS2_CIRMR</name>
<organism evidence="2 3">
    <name type="scientific">Cirrhinus mrigala</name>
    <name type="common">Mrigala</name>
    <dbReference type="NCBI Taxonomy" id="683832"/>
    <lineage>
        <taxon>Eukaryota</taxon>
        <taxon>Metazoa</taxon>
        <taxon>Chordata</taxon>
        <taxon>Craniata</taxon>
        <taxon>Vertebrata</taxon>
        <taxon>Euteleostomi</taxon>
        <taxon>Actinopterygii</taxon>
        <taxon>Neopterygii</taxon>
        <taxon>Teleostei</taxon>
        <taxon>Ostariophysi</taxon>
        <taxon>Cypriniformes</taxon>
        <taxon>Cyprinidae</taxon>
        <taxon>Labeoninae</taxon>
        <taxon>Labeonini</taxon>
        <taxon>Cirrhinus</taxon>
    </lineage>
</organism>
<evidence type="ECO:0000313" key="2">
    <source>
        <dbReference type="EMBL" id="KAL0201937.1"/>
    </source>
</evidence>
<dbReference type="Proteomes" id="UP001529510">
    <property type="component" value="Unassembled WGS sequence"/>
</dbReference>
<keyword evidence="3" id="KW-1185">Reference proteome</keyword>
<dbReference type="AlphaFoldDB" id="A0ABD0RTS2"/>
<gene>
    <name evidence="2" type="ORF">M9458_005124</name>
</gene>
<accession>A0ABD0RTS2</accession>
<feature type="non-terminal residue" evidence="2">
    <location>
        <position position="1"/>
    </location>
</feature>
<dbReference type="EMBL" id="JAMKFB020000002">
    <property type="protein sequence ID" value="KAL0201937.1"/>
    <property type="molecule type" value="Genomic_DNA"/>
</dbReference>
<sequence>QRAASETLDQGEETLQCGVSDFLLRKPTTPLQKEPPRRLSAGSLDATAGAPPALS</sequence>
<proteinExistence type="predicted"/>